<sequence length="156" mass="16001">MKKVALPAILGGALLASSAAHAQSFTYEVVWQPVEQIGGIAGPDGTQYQGGVVEGTYTATYDDGTVNNGTVKCVGTDQPDGGIFAIHLACTTREESGVGAIAYGCNFIGERGPETPLGCVGALQGKEGDMAGRNGSVTMEWYSDSGARGTGSWYAQ</sequence>
<organism evidence="2 3">
    <name type="scientific">Erythrobacter rubeus</name>
    <dbReference type="NCBI Taxonomy" id="2760803"/>
    <lineage>
        <taxon>Bacteria</taxon>
        <taxon>Pseudomonadati</taxon>
        <taxon>Pseudomonadota</taxon>
        <taxon>Alphaproteobacteria</taxon>
        <taxon>Sphingomonadales</taxon>
        <taxon>Erythrobacteraceae</taxon>
        <taxon>Erythrobacter/Porphyrobacter group</taxon>
        <taxon>Erythrobacter</taxon>
    </lineage>
</organism>
<dbReference type="RefSeq" id="WP_190788844.1">
    <property type="nucleotide sequence ID" value="NZ_JACXLC010000001.1"/>
</dbReference>
<evidence type="ECO:0000313" key="2">
    <source>
        <dbReference type="EMBL" id="MBD2843487.1"/>
    </source>
</evidence>
<name>A0ABR8KVQ5_9SPHN</name>
<protein>
    <submittedName>
        <fullName evidence="2">Uncharacterized protein</fullName>
    </submittedName>
</protein>
<accession>A0ABR8KVQ5</accession>
<comment type="caution">
    <text evidence="2">The sequence shown here is derived from an EMBL/GenBank/DDBJ whole genome shotgun (WGS) entry which is preliminary data.</text>
</comment>
<dbReference type="Proteomes" id="UP000635384">
    <property type="component" value="Unassembled WGS sequence"/>
</dbReference>
<reference evidence="2 3" key="1">
    <citation type="submission" date="2020-09" db="EMBL/GenBank/DDBJ databases">
        <authorList>
            <person name="Yoon J.-W."/>
        </authorList>
    </citation>
    <scope>NUCLEOTIDE SEQUENCE [LARGE SCALE GENOMIC DNA]</scope>
    <source>
        <strain evidence="2 3">KMU-140</strain>
    </source>
</reference>
<keyword evidence="3" id="KW-1185">Reference proteome</keyword>
<evidence type="ECO:0000313" key="3">
    <source>
        <dbReference type="Proteomes" id="UP000635384"/>
    </source>
</evidence>
<proteinExistence type="predicted"/>
<dbReference type="EMBL" id="JACXLC010000001">
    <property type="protein sequence ID" value="MBD2843487.1"/>
    <property type="molecule type" value="Genomic_DNA"/>
</dbReference>
<gene>
    <name evidence="2" type="ORF">IB285_14590</name>
</gene>
<feature type="chain" id="PRO_5046736469" evidence="1">
    <location>
        <begin position="23"/>
        <end position="156"/>
    </location>
</feature>
<keyword evidence="1" id="KW-0732">Signal</keyword>
<evidence type="ECO:0000256" key="1">
    <source>
        <dbReference type="SAM" id="SignalP"/>
    </source>
</evidence>
<feature type="signal peptide" evidence="1">
    <location>
        <begin position="1"/>
        <end position="22"/>
    </location>
</feature>